<gene>
    <name evidence="10" type="ORF">H7849_18085</name>
</gene>
<name>A0A7G8BR85_9BACT</name>
<evidence type="ECO:0000256" key="1">
    <source>
        <dbReference type="ARBA" id="ARBA00004651"/>
    </source>
</evidence>
<organism evidence="10 11">
    <name type="scientific">Alloacidobacterium dinghuense</name>
    <dbReference type="NCBI Taxonomy" id="2763107"/>
    <lineage>
        <taxon>Bacteria</taxon>
        <taxon>Pseudomonadati</taxon>
        <taxon>Acidobacteriota</taxon>
        <taxon>Terriglobia</taxon>
        <taxon>Terriglobales</taxon>
        <taxon>Acidobacteriaceae</taxon>
        <taxon>Alloacidobacterium</taxon>
    </lineage>
</organism>
<evidence type="ECO:0000313" key="10">
    <source>
        <dbReference type="EMBL" id="QNI35055.1"/>
    </source>
</evidence>
<reference evidence="10 11" key="1">
    <citation type="submission" date="2020-08" db="EMBL/GenBank/DDBJ databases">
        <title>Edaphobacter telluris sp. nov. and Acidobacterium dinghuensis sp. nov., two acidobacteria isolated from forest soil.</title>
        <authorList>
            <person name="Fu J."/>
            <person name="Qiu L."/>
        </authorList>
    </citation>
    <scope>NUCLEOTIDE SEQUENCE [LARGE SCALE GENOMIC DNA]</scope>
    <source>
        <strain evidence="10">4Y35</strain>
    </source>
</reference>
<evidence type="ECO:0000256" key="4">
    <source>
        <dbReference type="ARBA" id="ARBA00022679"/>
    </source>
</evidence>
<evidence type="ECO:0000313" key="11">
    <source>
        <dbReference type="Proteomes" id="UP000515312"/>
    </source>
</evidence>
<keyword evidence="7 8" id="KW-0472">Membrane</keyword>
<feature type="transmembrane region" description="Helical" evidence="8">
    <location>
        <begin position="140"/>
        <end position="159"/>
    </location>
</feature>
<dbReference type="PANTHER" id="PTHR33908">
    <property type="entry name" value="MANNOSYLTRANSFERASE YKCB-RELATED"/>
    <property type="match status" value="1"/>
</dbReference>
<keyword evidence="3" id="KW-0328">Glycosyltransferase</keyword>
<dbReference type="Proteomes" id="UP000515312">
    <property type="component" value="Chromosome"/>
</dbReference>
<dbReference type="GO" id="GO:0016763">
    <property type="term" value="F:pentosyltransferase activity"/>
    <property type="evidence" value="ECO:0007669"/>
    <property type="project" value="TreeGrafter"/>
</dbReference>
<comment type="subcellular location">
    <subcellularLocation>
        <location evidence="1">Cell membrane</location>
        <topology evidence="1">Multi-pass membrane protein</topology>
    </subcellularLocation>
</comment>
<evidence type="ECO:0000256" key="5">
    <source>
        <dbReference type="ARBA" id="ARBA00022692"/>
    </source>
</evidence>
<evidence type="ECO:0000256" key="6">
    <source>
        <dbReference type="ARBA" id="ARBA00022989"/>
    </source>
</evidence>
<evidence type="ECO:0000259" key="9">
    <source>
        <dbReference type="Pfam" id="PF13231"/>
    </source>
</evidence>
<sequence>MFWVGLLVRVLYITIARSYHFRAFADHFEFGWEMGRIARALALGRGYADPFVDNTGPTAWNPPLYPLILAGVFKLFGAYTTLSGWVILSINSVFSAATIPAIYEIARRCYGRERNGASVAQWSGWLWALYPAAMQYAVRWVWEMTLTTLLFAWVLVIALRMRGVDGDARNTLKYWLLFGLLWGGVALSNPSPLLFLPVCGLWILFGSKDRVAAFRGAVLAAVVFFSCLTPWAIRNWRVFHAFIPIRGNLGAELYAGNGPGSTGFPWGGTLPIVDGGPRIAEYRSMGEVRFVKMRDEMAKAYIRSHPAHFVKISLKRVYFYWIGVPHPDQAHPAGEYVREINFSFLTFSGLLGAWLSWRRRIPATGLFLWAFLLLPISYYFVTPGARFRHPLEPLIAILSVYLFQAAEKSWRVRWFARS</sequence>
<accession>A0A7G8BR85</accession>
<evidence type="ECO:0000256" key="3">
    <source>
        <dbReference type="ARBA" id="ARBA00022676"/>
    </source>
</evidence>
<feature type="transmembrane region" description="Helical" evidence="8">
    <location>
        <begin position="211"/>
        <end position="233"/>
    </location>
</feature>
<feature type="transmembrane region" description="Helical" evidence="8">
    <location>
        <begin position="180"/>
        <end position="205"/>
    </location>
</feature>
<dbReference type="KEGG" id="adin:H7849_18085"/>
<dbReference type="Pfam" id="PF13231">
    <property type="entry name" value="PMT_2"/>
    <property type="match status" value="1"/>
</dbReference>
<dbReference type="GO" id="GO:0005886">
    <property type="term" value="C:plasma membrane"/>
    <property type="evidence" value="ECO:0007669"/>
    <property type="project" value="UniProtKB-SubCell"/>
</dbReference>
<feature type="transmembrane region" description="Helical" evidence="8">
    <location>
        <begin position="115"/>
        <end position="134"/>
    </location>
</feature>
<feature type="transmembrane region" description="Helical" evidence="8">
    <location>
        <begin position="363"/>
        <end position="381"/>
    </location>
</feature>
<keyword evidence="5 8" id="KW-0812">Transmembrane</keyword>
<keyword evidence="4 10" id="KW-0808">Transferase</keyword>
<keyword evidence="2" id="KW-1003">Cell membrane</keyword>
<dbReference type="PANTHER" id="PTHR33908:SF11">
    <property type="entry name" value="MEMBRANE PROTEIN"/>
    <property type="match status" value="1"/>
</dbReference>
<dbReference type="InterPro" id="IPR050297">
    <property type="entry name" value="LipidA_mod_glycosyltrf_83"/>
</dbReference>
<keyword evidence="6 8" id="KW-1133">Transmembrane helix</keyword>
<feature type="transmembrane region" description="Helical" evidence="8">
    <location>
        <begin position="82"/>
        <end position="103"/>
    </location>
</feature>
<dbReference type="InterPro" id="IPR038731">
    <property type="entry name" value="RgtA/B/C-like"/>
</dbReference>
<dbReference type="GO" id="GO:0009103">
    <property type="term" value="P:lipopolysaccharide biosynthetic process"/>
    <property type="evidence" value="ECO:0007669"/>
    <property type="project" value="UniProtKB-ARBA"/>
</dbReference>
<dbReference type="AlphaFoldDB" id="A0A7G8BR85"/>
<proteinExistence type="predicted"/>
<keyword evidence="11" id="KW-1185">Reference proteome</keyword>
<evidence type="ECO:0000256" key="2">
    <source>
        <dbReference type="ARBA" id="ARBA00022475"/>
    </source>
</evidence>
<dbReference type="EMBL" id="CP060394">
    <property type="protein sequence ID" value="QNI35055.1"/>
    <property type="molecule type" value="Genomic_DNA"/>
</dbReference>
<protein>
    <submittedName>
        <fullName evidence="10">Glycosyltransferase family 39 protein</fullName>
    </submittedName>
</protein>
<evidence type="ECO:0000256" key="8">
    <source>
        <dbReference type="SAM" id="Phobius"/>
    </source>
</evidence>
<feature type="domain" description="Glycosyltransferase RgtA/B/C/D-like" evidence="9">
    <location>
        <begin position="62"/>
        <end position="232"/>
    </location>
</feature>
<evidence type="ECO:0000256" key="7">
    <source>
        <dbReference type="ARBA" id="ARBA00023136"/>
    </source>
</evidence>